<feature type="transmembrane region" description="Helical" evidence="2">
    <location>
        <begin position="165"/>
        <end position="188"/>
    </location>
</feature>
<keyword evidence="2" id="KW-1133">Transmembrane helix</keyword>
<reference evidence="3 4" key="1">
    <citation type="journal article" date="2005" name="Science">
        <title>The genome of the basidiomycetous yeast and human pathogen Cryptococcus neoformans.</title>
        <authorList>
            <person name="Loftus B.J."/>
            <person name="Fung E."/>
            <person name="Roncaglia P."/>
            <person name="Rowley D."/>
            <person name="Amedeo P."/>
            <person name="Bruno D."/>
            <person name="Vamathevan J."/>
            <person name="Miranda M."/>
            <person name="Anderson I.J."/>
            <person name="Fraser J.A."/>
            <person name="Allen J.E."/>
            <person name="Bosdet I.E."/>
            <person name="Brent M.R."/>
            <person name="Chiu R."/>
            <person name="Doering T.L."/>
            <person name="Donlin M.J."/>
            <person name="D'Souza C.A."/>
            <person name="Fox D.S."/>
            <person name="Grinberg V."/>
            <person name="Fu J."/>
            <person name="Fukushima M."/>
            <person name="Haas B.J."/>
            <person name="Huang J.C."/>
            <person name="Janbon G."/>
            <person name="Jones S.J."/>
            <person name="Koo H.L."/>
            <person name="Krzywinski M.I."/>
            <person name="Kwon-Chung J.K."/>
            <person name="Lengeler K.B."/>
            <person name="Maiti R."/>
            <person name="Marra M.A."/>
            <person name="Marra R.E."/>
            <person name="Mathewson C.A."/>
            <person name="Mitchell T.G."/>
            <person name="Pertea M."/>
            <person name="Riggs F.R."/>
            <person name="Salzberg S.L."/>
            <person name="Schein J.E."/>
            <person name="Shvartsbeyn A."/>
            <person name="Shin H."/>
            <person name="Shumway M."/>
            <person name="Specht C.A."/>
            <person name="Suh B.B."/>
            <person name="Tenney A."/>
            <person name="Utterback T.R."/>
            <person name="Wickes B.L."/>
            <person name="Wortman J.R."/>
            <person name="Wye N.H."/>
            <person name="Kronstad J.W."/>
            <person name="Lodge J.K."/>
            <person name="Heitman J."/>
            <person name="Davis R.W."/>
            <person name="Fraser C.M."/>
            <person name="Hyman R.W."/>
        </authorList>
    </citation>
    <scope>NUCLEOTIDE SEQUENCE [LARGE SCALE GENOMIC DNA]</scope>
    <source>
        <strain evidence="4">JEC21 / ATCC MYA-565</strain>
    </source>
</reference>
<dbReference type="EMBL" id="AE017349">
    <property type="protein sequence ID" value="AAW45569.1"/>
    <property type="molecule type" value="Genomic_DNA"/>
</dbReference>
<evidence type="ECO:0000313" key="3">
    <source>
        <dbReference type="EMBL" id="AAW45569.1"/>
    </source>
</evidence>
<dbReference type="PaxDb" id="214684-Q5KB88"/>
<dbReference type="GeneID" id="3259632"/>
<dbReference type="RefSeq" id="XP_572876.1">
    <property type="nucleotide sequence ID" value="XM_572876.2"/>
</dbReference>
<accession>Q5KB88</accession>
<gene>
    <name evidence="3" type="ordered locus">CNI03380</name>
</gene>
<dbReference type="OMA" id="IESHHPF"/>
<dbReference type="AlphaFoldDB" id="Q5KB88"/>
<keyword evidence="2" id="KW-0812">Transmembrane</keyword>
<name>Q5KB88_CRYD1</name>
<evidence type="ECO:0000313" key="4">
    <source>
        <dbReference type="Proteomes" id="UP000002149"/>
    </source>
</evidence>
<sequence>MPFPSPHLERTRSHSSSLSIARSPNVLASAPFLPPISPISPHDLDQPNPIESHHPFAQNWRSNILGRSVSASGNGRLEAIPSVEDLSAPTTADALLDTEDKTGNYAEDDYDGSASTPLLKPHVHSSDAGGSVFERLSMDLNGIERLEGPSFEYTGPFQPPDSKELLGIILSFVGVLVLAVAAGLATIFDWVL</sequence>
<evidence type="ECO:0000256" key="1">
    <source>
        <dbReference type="SAM" id="MobiDB-lite"/>
    </source>
</evidence>
<proteinExistence type="predicted"/>
<dbReference type="HOGENOM" id="CLU_1415097_0_0_1"/>
<accession>Q55MW1</accession>
<keyword evidence="4" id="KW-1185">Reference proteome</keyword>
<evidence type="ECO:0000256" key="2">
    <source>
        <dbReference type="SAM" id="Phobius"/>
    </source>
</evidence>
<dbReference type="InParanoid" id="Q5KB88"/>
<organism evidence="3 4">
    <name type="scientific">Cryptococcus deneoformans (strain JEC21 / ATCC MYA-565)</name>
    <name type="common">Cryptococcus neoformans var. neoformans serotype D</name>
    <dbReference type="NCBI Taxonomy" id="214684"/>
    <lineage>
        <taxon>Eukaryota</taxon>
        <taxon>Fungi</taxon>
        <taxon>Dikarya</taxon>
        <taxon>Basidiomycota</taxon>
        <taxon>Agaricomycotina</taxon>
        <taxon>Tremellomycetes</taxon>
        <taxon>Tremellales</taxon>
        <taxon>Cryptococcaceae</taxon>
        <taxon>Cryptococcus</taxon>
        <taxon>Cryptococcus neoformans species complex</taxon>
    </lineage>
</organism>
<dbReference type="Proteomes" id="UP000002149">
    <property type="component" value="Chromosome 9"/>
</dbReference>
<feature type="region of interest" description="Disordered" evidence="1">
    <location>
        <begin position="1"/>
        <end position="20"/>
    </location>
</feature>
<dbReference type="OrthoDB" id="2571494at2759"/>
<feature type="region of interest" description="Disordered" evidence="1">
    <location>
        <begin position="31"/>
        <end position="55"/>
    </location>
</feature>
<keyword evidence="2" id="KW-0472">Membrane</keyword>
<dbReference type="KEGG" id="cne:CNI03380"/>
<dbReference type="VEuPathDB" id="FungiDB:CNI03380"/>
<protein>
    <submittedName>
        <fullName evidence="3">Expressed protein</fullName>
    </submittedName>
</protein>